<accession>A0A7K3ULG7</accession>
<gene>
    <name evidence="2" type="ORF">GR197_29075</name>
</gene>
<dbReference type="EMBL" id="WUFT01000028">
    <property type="protein sequence ID" value="NEJ74532.1"/>
    <property type="molecule type" value="Genomic_DNA"/>
</dbReference>
<evidence type="ECO:0000313" key="3">
    <source>
        <dbReference type="Proteomes" id="UP000471753"/>
    </source>
</evidence>
<dbReference type="Pfam" id="PF14279">
    <property type="entry name" value="HNH_5"/>
    <property type="match status" value="1"/>
</dbReference>
<evidence type="ECO:0000313" key="2">
    <source>
        <dbReference type="EMBL" id="NEJ74532.1"/>
    </source>
</evidence>
<reference evidence="2 3" key="1">
    <citation type="submission" date="2019-12" db="EMBL/GenBank/DDBJ databases">
        <title>Rhizobium genotypes associated with high levels of biological nitrogen fixation by grain legumes in a temperate-maritime cropping system.</title>
        <authorList>
            <person name="Maluk M."/>
            <person name="Francesc Ferrando Molina F."/>
            <person name="Lopez Del Egido L."/>
            <person name="Lafos M."/>
            <person name="Langarica-Fuentes A."/>
            <person name="Gebre Yohannes G."/>
            <person name="Young M.W."/>
            <person name="Martin P."/>
            <person name="Gantlett R."/>
            <person name="Kenicer G."/>
            <person name="Hawes C."/>
            <person name="Begg G.S."/>
            <person name="Quilliam R.S."/>
            <person name="Squire G.R."/>
            <person name="Poole P.S."/>
            <person name="Young P.W."/>
            <person name="Iannetta P.M."/>
            <person name="James E.K."/>
        </authorList>
    </citation>
    <scope>NUCLEOTIDE SEQUENCE [LARGE SCALE GENOMIC DNA]</scope>
    <source>
        <strain evidence="2 3">JHI366</strain>
    </source>
</reference>
<evidence type="ECO:0000259" key="1">
    <source>
        <dbReference type="Pfam" id="PF14279"/>
    </source>
</evidence>
<proteinExistence type="predicted"/>
<organism evidence="2 3">
    <name type="scientific">Rhizobium phaseoli</name>
    <dbReference type="NCBI Taxonomy" id="396"/>
    <lineage>
        <taxon>Bacteria</taxon>
        <taxon>Pseudomonadati</taxon>
        <taxon>Pseudomonadota</taxon>
        <taxon>Alphaproteobacteria</taxon>
        <taxon>Hyphomicrobiales</taxon>
        <taxon>Rhizobiaceae</taxon>
        <taxon>Rhizobium/Agrobacterium group</taxon>
        <taxon>Rhizobium</taxon>
    </lineage>
</organism>
<protein>
    <recommendedName>
        <fullName evidence="1">HNH endonuclease 5 domain-containing protein</fullName>
    </recommendedName>
</protein>
<sequence>MREAKRRAAAPKCRGCGTTLTAQNDSAAHVFPNALGGRLKPKGIICRSCNTALDRAADNALVKAFGDWPTLLNLPRDEGEHPPKLVETRDGRRVRIEADGKITSAQVTYDVAEIEDGHQVIIAAGNMKTFRELLKRTKKQFSQLDIDAAEQAAQVVGVADDDMLKLGFDFSPQAVFGGVITAIWLYLIRTTGRAFMDWDRLLKCVGEMQKHGGTFRYLVDGLPGLTGPDIPLGHKIIIRTVPRTGEMIAFVEVMGILRVGGLFASAGGPRSLIEHVYAYDLIQQRERGAEFSIDPGEFERQDWKLAGLGPTVSVRRADFADRANRAMFWH</sequence>
<dbReference type="AlphaFoldDB" id="A0A7K3ULG7"/>
<dbReference type="RefSeq" id="WP_164015887.1">
    <property type="nucleotide sequence ID" value="NZ_WUFT01000028.1"/>
</dbReference>
<dbReference type="InterPro" id="IPR029471">
    <property type="entry name" value="HNH_5"/>
</dbReference>
<feature type="domain" description="HNH endonuclease 5" evidence="1">
    <location>
        <begin position="13"/>
        <end position="65"/>
    </location>
</feature>
<name>A0A7K3ULG7_9HYPH</name>
<comment type="caution">
    <text evidence="2">The sequence shown here is derived from an EMBL/GenBank/DDBJ whole genome shotgun (WGS) entry which is preliminary data.</text>
</comment>
<dbReference type="Proteomes" id="UP000471753">
    <property type="component" value="Unassembled WGS sequence"/>
</dbReference>